<dbReference type="EMBL" id="JAFLQZ010000004">
    <property type="protein sequence ID" value="MBO0357909.1"/>
    <property type="molecule type" value="Genomic_DNA"/>
</dbReference>
<keyword evidence="1" id="KW-1133">Transmembrane helix</keyword>
<organism evidence="2 3">
    <name type="scientific">Hymenobacter telluris</name>
    <dbReference type="NCBI Taxonomy" id="2816474"/>
    <lineage>
        <taxon>Bacteria</taxon>
        <taxon>Pseudomonadati</taxon>
        <taxon>Bacteroidota</taxon>
        <taxon>Cytophagia</taxon>
        <taxon>Cytophagales</taxon>
        <taxon>Hymenobacteraceae</taxon>
        <taxon>Hymenobacter</taxon>
    </lineage>
</organism>
<feature type="transmembrane region" description="Helical" evidence="1">
    <location>
        <begin position="78"/>
        <end position="99"/>
    </location>
</feature>
<name>A0A939J8M5_9BACT</name>
<evidence type="ECO:0000256" key="1">
    <source>
        <dbReference type="SAM" id="Phobius"/>
    </source>
</evidence>
<protein>
    <submittedName>
        <fullName evidence="2">Uncharacterized protein</fullName>
    </submittedName>
</protein>
<evidence type="ECO:0000313" key="2">
    <source>
        <dbReference type="EMBL" id="MBO0357909.1"/>
    </source>
</evidence>
<feature type="transmembrane region" description="Helical" evidence="1">
    <location>
        <begin position="304"/>
        <end position="321"/>
    </location>
</feature>
<accession>A0A939J8M5</accession>
<feature type="transmembrane region" description="Helical" evidence="1">
    <location>
        <begin position="327"/>
        <end position="345"/>
    </location>
</feature>
<proteinExistence type="predicted"/>
<feature type="transmembrane region" description="Helical" evidence="1">
    <location>
        <begin position="153"/>
        <end position="175"/>
    </location>
</feature>
<feature type="transmembrane region" description="Helical" evidence="1">
    <location>
        <begin position="195"/>
        <end position="212"/>
    </location>
</feature>
<comment type="caution">
    <text evidence="2">The sequence shown here is derived from an EMBL/GenBank/DDBJ whole genome shotgun (WGS) entry which is preliminary data.</text>
</comment>
<evidence type="ECO:0000313" key="3">
    <source>
        <dbReference type="Proteomes" id="UP000664144"/>
    </source>
</evidence>
<dbReference type="AlphaFoldDB" id="A0A939J8M5"/>
<keyword evidence="1" id="KW-0472">Membrane</keyword>
<keyword evidence="1" id="KW-0812">Transmembrane</keyword>
<dbReference type="Proteomes" id="UP000664144">
    <property type="component" value="Unassembled WGS sequence"/>
</dbReference>
<keyword evidence="3" id="KW-1185">Reference proteome</keyword>
<feature type="transmembrane region" description="Helical" evidence="1">
    <location>
        <begin position="381"/>
        <end position="400"/>
    </location>
</feature>
<dbReference type="RefSeq" id="WP_206983727.1">
    <property type="nucleotide sequence ID" value="NZ_JAFLQZ010000004.1"/>
</dbReference>
<reference evidence="2" key="1">
    <citation type="submission" date="2021-03" db="EMBL/GenBank/DDBJ databases">
        <authorList>
            <person name="Kim M.K."/>
        </authorList>
    </citation>
    <scope>NUCLEOTIDE SEQUENCE</scope>
    <source>
        <strain evidence="2">BT186</strain>
    </source>
</reference>
<feature type="transmembrane region" description="Helical" evidence="1">
    <location>
        <begin position="7"/>
        <end position="27"/>
    </location>
</feature>
<sequence length="526" mass="59322">MTVLKKYLFLRVFIANALIVAAIVYFLPTRFEENDDICMLLISSGSYSGMPDAHLVFINYIYGLGLKFLYLLSADIEWYTVSFLFLHILSISVLIFTGINRIKDRLIKLLCLLLLYSIELQAILHLQFTTTASLVGVAGMALLLEFQLYRKAIGILLCVISSLLRLEIFLVVLFISSPLFFNDLLKAKRLKASTTLASLAIVLVLVGLFEVVDQANYKQGDWKSYVEYNRLRGQINDNPNAISLTGKLPSAIKPVDYTLLLMFFQDGAVVNTSKLKIINSKAGRIDFTEKIEKATHNVFLYKKYLLLLAVLVALVLHVAPAEPSKSIMLITFAAFIAAIWALAFIVSLKYRLFISALLPLVYVVCQAVQQIKLKSMSTRLLPVVLLLLCLYSAEYSYQFIGQNNYLKSKITEQHAFVAAYLARSTNILVPYAADYRTEGTPVFSVSRRHFKKRMFFGGWLTNIPLNNGYYTSHHNFVEGRSLFLRQASKTVLPLLVESIYTNYGVHVKPVVVAESGDDVIVEFKVI</sequence>
<feature type="transmembrane region" description="Helical" evidence="1">
    <location>
        <begin position="130"/>
        <end position="146"/>
    </location>
</feature>
<gene>
    <name evidence="2" type="ORF">J0X19_08130</name>
</gene>